<sequence length="52" mass="6156">SPIHPVPVNDIKRESDVDRLHHRMSEFLNDLCSITHNLRNVEVLHGQNWEEK</sequence>
<organism evidence="1 2">
    <name type="scientific">Gigaspora margarita</name>
    <dbReference type="NCBI Taxonomy" id="4874"/>
    <lineage>
        <taxon>Eukaryota</taxon>
        <taxon>Fungi</taxon>
        <taxon>Fungi incertae sedis</taxon>
        <taxon>Mucoromycota</taxon>
        <taxon>Glomeromycotina</taxon>
        <taxon>Glomeromycetes</taxon>
        <taxon>Diversisporales</taxon>
        <taxon>Gigasporaceae</taxon>
        <taxon>Gigaspora</taxon>
    </lineage>
</organism>
<protein>
    <submittedName>
        <fullName evidence="1">37655_t:CDS:1</fullName>
    </submittedName>
</protein>
<name>A0ABN7X1K7_GIGMA</name>
<feature type="non-terminal residue" evidence="1">
    <location>
        <position position="52"/>
    </location>
</feature>
<dbReference type="Proteomes" id="UP000789901">
    <property type="component" value="Unassembled WGS sequence"/>
</dbReference>
<proteinExistence type="predicted"/>
<evidence type="ECO:0000313" key="2">
    <source>
        <dbReference type="Proteomes" id="UP000789901"/>
    </source>
</evidence>
<accession>A0ABN7X1K7</accession>
<evidence type="ECO:0000313" key="1">
    <source>
        <dbReference type="EMBL" id="CAG8845173.1"/>
    </source>
</evidence>
<keyword evidence="2" id="KW-1185">Reference proteome</keyword>
<feature type="non-terminal residue" evidence="1">
    <location>
        <position position="1"/>
    </location>
</feature>
<dbReference type="EMBL" id="CAJVQB010078508">
    <property type="protein sequence ID" value="CAG8845173.1"/>
    <property type="molecule type" value="Genomic_DNA"/>
</dbReference>
<comment type="caution">
    <text evidence="1">The sequence shown here is derived from an EMBL/GenBank/DDBJ whole genome shotgun (WGS) entry which is preliminary data.</text>
</comment>
<reference evidence="1 2" key="1">
    <citation type="submission" date="2021-06" db="EMBL/GenBank/DDBJ databases">
        <authorList>
            <person name="Kallberg Y."/>
            <person name="Tangrot J."/>
            <person name="Rosling A."/>
        </authorList>
    </citation>
    <scope>NUCLEOTIDE SEQUENCE [LARGE SCALE GENOMIC DNA]</scope>
    <source>
        <strain evidence="1 2">120-4 pot B 10/14</strain>
    </source>
</reference>
<gene>
    <name evidence="1" type="ORF">GMARGA_LOCUS37491</name>
</gene>